<dbReference type="PROSITE" id="PS51782">
    <property type="entry name" value="LYSM"/>
    <property type="match status" value="1"/>
</dbReference>
<gene>
    <name evidence="3" type="ORF">AUR04nite_21620</name>
</gene>
<reference evidence="3 4" key="1">
    <citation type="submission" date="2019-06" db="EMBL/GenBank/DDBJ databases">
        <title>Whole genome shotgun sequence of Glutamicibacter uratoxydans NBRC 15515.</title>
        <authorList>
            <person name="Hosoyama A."/>
            <person name="Uohara A."/>
            <person name="Ohji S."/>
            <person name="Ichikawa N."/>
        </authorList>
    </citation>
    <scope>NUCLEOTIDE SEQUENCE [LARGE SCALE GENOMIC DNA]</scope>
    <source>
        <strain evidence="3 4">NBRC 15515</strain>
    </source>
</reference>
<dbReference type="SUPFAM" id="SSF54106">
    <property type="entry name" value="LysM domain"/>
    <property type="match status" value="1"/>
</dbReference>
<feature type="domain" description="LysM" evidence="2">
    <location>
        <begin position="63"/>
        <end position="112"/>
    </location>
</feature>
<dbReference type="Gene3D" id="3.10.350.10">
    <property type="entry name" value="LysM domain"/>
    <property type="match status" value="1"/>
</dbReference>
<organism evidence="3 4">
    <name type="scientific">Glutamicibacter uratoxydans</name>
    <name type="common">Arthrobacter uratoxydans</name>
    <dbReference type="NCBI Taxonomy" id="43667"/>
    <lineage>
        <taxon>Bacteria</taxon>
        <taxon>Bacillati</taxon>
        <taxon>Actinomycetota</taxon>
        <taxon>Actinomycetes</taxon>
        <taxon>Micrococcales</taxon>
        <taxon>Micrococcaceae</taxon>
        <taxon>Glutamicibacter</taxon>
    </lineage>
</organism>
<proteinExistence type="predicted"/>
<keyword evidence="4" id="KW-1185">Reference proteome</keyword>
<evidence type="ECO:0000313" key="3">
    <source>
        <dbReference type="EMBL" id="GED06630.1"/>
    </source>
</evidence>
<dbReference type="InterPro" id="IPR036779">
    <property type="entry name" value="LysM_dom_sf"/>
</dbReference>
<name>A0A4Y4DT05_GLUUR</name>
<dbReference type="OrthoDB" id="5084290at2"/>
<feature type="transmembrane region" description="Helical" evidence="1">
    <location>
        <begin position="24"/>
        <end position="46"/>
    </location>
</feature>
<dbReference type="SMART" id="SM00257">
    <property type="entry name" value="LysM"/>
    <property type="match status" value="1"/>
</dbReference>
<evidence type="ECO:0000256" key="1">
    <source>
        <dbReference type="SAM" id="Phobius"/>
    </source>
</evidence>
<keyword evidence="1" id="KW-0472">Membrane</keyword>
<comment type="caution">
    <text evidence="3">The sequence shown here is derived from an EMBL/GenBank/DDBJ whole genome shotgun (WGS) entry which is preliminary data.</text>
</comment>
<dbReference type="EMBL" id="BJNY01000011">
    <property type="protein sequence ID" value="GED06630.1"/>
    <property type="molecule type" value="Genomic_DNA"/>
</dbReference>
<dbReference type="Proteomes" id="UP000316612">
    <property type="component" value="Unassembled WGS sequence"/>
</dbReference>
<protein>
    <recommendedName>
        <fullName evidence="2">LysM domain-containing protein</fullName>
    </recommendedName>
</protein>
<accession>A0A4Y4DT05</accession>
<dbReference type="Pfam" id="PF01476">
    <property type="entry name" value="LysM"/>
    <property type="match status" value="1"/>
</dbReference>
<dbReference type="CDD" id="cd00118">
    <property type="entry name" value="LysM"/>
    <property type="match status" value="1"/>
</dbReference>
<evidence type="ECO:0000313" key="4">
    <source>
        <dbReference type="Proteomes" id="UP000316612"/>
    </source>
</evidence>
<evidence type="ECO:0000259" key="2">
    <source>
        <dbReference type="PROSITE" id="PS51782"/>
    </source>
</evidence>
<dbReference type="InterPro" id="IPR018392">
    <property type="entry name" value="LysM"/>
</dbReference>
<keyword evidence="1" id="KW-0812">Transmembrane</keyword>
<dbReference type="AlphaFoldDB" id="A0A4Y4DT05"/>
<sequence>MAHATLDSNRTAAPMKIRINRRGWAVLVGVPVFILTVAAAFLFTMLTSSAQASSQLPQGVPTVGVTVVPGDSLWSLAGEYAAGSDISAAVEHIAELNDLATSEIRVGDTLQIPVLSR</sequence>
<dbReference type="RefSeq" id="WP_141364874.1">
    <property type="nucleotide sequence ID" value="NZ_BAAAJL010000013.1"/>
</dbReference>
<keyword evidence="1" id="KW-1133">Transmembrane helix</keyword>